<dbReference type="AlphaFoldDB" id="A0AAU9ITY5"/>
<organism evidence="3 4">
    <name type="scientific">Blepharisma stoltei</name>
    <dbReference type="NCBI Taxonomy" id="1481888"/>
    <lineage>
        <taxon>Eukaryota</taxon>
        <taxon>Sar</taxon>
        <taxon>Alveolata</taxon>
        <taxon>Ciliophora</taxon>
        <taxon>Postciliodesmatophora</taxon>
        <taxon>Heterotrichea</taxon>
        <taxon>Heterotrichida</taxon>
        <taxon>Blepharismidae</taxon>
        <taxon>Blepharisma</taxon>
    </lineage>
</organism>
<feature type="coiled-coil region" evidence="1">
    <location>
        <begin position="93"/>
        <end position="323"/>
    </location>
</feature>
<keyword evidence="4" id="KW-1185">Reference proteome</keyword>
<comment type="caution">
    <text evidence="3">The sequence shown here is derived from an EMBL/GenBank/DDBJ whole genome shotgun (WGS) entry which is preliminary data.</text>
</comment>
<sequence>MSFGKPFSSRYEFSSRYDNLNQPRSPQDYNPRTSNSQLSHSSPKETLRSSLEYRFYPASPEASRQEIKNSYDRAIRTSNDNLSIQEIQKQRSLDILRSNIKDLELQDQQNEENHELEKARLKHEYELKIENLNRDLENQIRTKNSKLRDIEYTIEREQKAWEQQKREMSLQLQRLNEETDELNVKALRDNDEIRYIRSQIEGSQLEAQKLVREKSLIIEKHENEKRSAMERHGFSMKEMHIRIQEYDEKIMNLEIEIAETRKQIAKNAEESEFIINELENKIESAENTIKIQMQDISRLKNSRDEAKTECQILSNEVSMMESQIAKTHNTNSVMKDDIARLNRLIYGKGVSPRKSKQKHI</sequence>
<feature type="region of interest" description="Disordered" evidence="2">
    <location>
        <begin position="1"/>
        <end position="48"/>
    </location>
</feature>
<evidence type="ECO:0000313" key="4">
    <source>
        <dbReference type="Proteomes" id="UP001162131"/>
    </source>
</evidence>
<feature type="compositionally biased region" description="Polar residues" evidence="2">
    <location>
        <begin position="16"/>
        <end position="41"/>
    </location>
</feature>
<evidence type="ECO:0000313" key="3">
    <source>
        <dbReference type="EMBL" id="CAG9312940.1"/>
    </source>
</evidence>
<name>A0AAU9ITY5_9CILI</name>
<protein>
    <submittedName>
        <fullName evidence="3">Uncharacterized protein</fullName>
    </submittedName>
</protein>
<keyword evidence="1" id="KW-0175">Coiled coil</keyword>
<reference evidence="3" key="1">
    <citation type="submission" date="2021-09" db="EMBL/GenBank/DDBJ databases">
        <authorList>
            <consortium name="AG Swart"/>
            <person name="Singh M."/>
            <person name="Singh A."/>
            <person name="Seah K."/>
            <person name="Emmerich C."/>
        </authorList>
    </citation>
    <scope>NUCLEOTIDE SEQUENCE</scope>
    <source>
        <strain evidence="3">ATCC30299</strain>
    </source>
</reference>
<evidence type="ECO:0000256" key="2">
    <source>
        <dbReference type="SAM" id="MobiDB-lite"/>
    </source>
</evidence>
<proteinExistence type="predicted"/>
<accession>A0AAU9ITY5</accession>
<gene>
    <name evidence="3" type="ORF">BSTOLATCC_MIC7731</name>
</gene>
<dbReference type="EMBL" id="CAJZBQ010000009">
    <property type="protein sequence ID" value="CAG9312940.1"/>
    <property type="molecule type" value="Genomic_DNA"/>
</dbReference>
<dbReference type="Proteomes" id="UP001162131">
    <property type="component" value="Unassembled WGS sequence"/>
</dbReference>
<evidence type="ECO:0000256" key="1">
    <source>
        <dbReference type="SAM" id="Coils"/>
    </source>
</evidence>